<protein>
    <submittedName>
        <fullName evidence="1">Uncharacterized protein</fullName>
    </submittedName>
</protein>
<evidence type="ECO:0000313" key="2">
    <source>
        <dbReference type="Proteomes" id="UP000548632"/>
    </source>
</evidence>
<proteinExistence type="predicted"/>
<dbReference type="EMBL" id="JABVCQ010000011">
    <property type="protein sequence ID" value="MBB1125937.1"/>
    <property type="molecule type" value="Genomic_DNA"/>
</dbReference>
<organism evidence="1 2">
    <name type="scientific">Thiospirillum jenense</name>
    <dbReference type="NCBI Taxonomy" id="1653858"/>
    <lineage>
        <taxon>Bacteria</taxon>
        <taxon>Pseudomonadati</taxon>
        <taxon>Pseudomonadota</taxon>
        <taxon>Gammaproteobacteria</taxon>
        <taxon>Chromatiales</taxon>
        <taxon>Chromatiaceae</taxon>
        <taxon>Thiospirillum</taxon>
    </lineage>
</organism>
<keyword evidence="2" id="KW-1185">Reference proteome</keyword>
<sequence length="87" mass="9916">MPIPLTTSYEEITCKLDEYVQECTAVAADTTHGYKKKEAALRADGAIRLWMTLFVGEAARLAPDMRKRVEHDLVRLREIVQNIPIDE</sequence>
<reference evidence="1 2" key="1">
    <citation type="journal article" date="2020" name="Arch. Microbiol.">
        <title>The genome sequence of the giant phototrophic gammaproteobacterium Thiospirillum jenense gives insight into its physiological properties and phylogenetic relationships.</title>
        <authorList>
            <person name="Imhoff J.F."/>
            <person name="Meyer T.E."/>
            <person name="Kyndt J.A."/>
        </authorList>
    </citation>
    <scope>NUCLEOTIDE SEQUENCE [LARGE SCALE GENOMIC DNA]</scope>
    <source>
        <strain evidence="1 2">DSM 216</strain>
    </source>
</reference>
<gene>
    <name evidence="1" type="ORF">HUK38_06785</name>
</gene>
<dbReference type="AlphaFoldDB" id="A0A839HFL0"/>
<comment type="caution">
    <text evidence="1">The sequence shown here is derived from an EMBL/GenBank/DDBJ whole genome shotgun (WGS) entry which is preliminary data.</text>
</comment>
<dbReference type="RefSeq" id="WP_182583563.1">
    <property type="nucleotide sequence ID" value="NZ_JABVCQ010000011.1"/>
</dbReference>
<name>A0A839HFL0_9GAMM</name>
<accession>A0A839HFL0</accession>
<evidence type="ECO:0000313" key="1">
    <source>
        <dbReference type="EMBL" id="MBB1125937.1"/>
    </source>
</evidence>
<dbReference type="Proteomes" id="UP000548632">
    <property type="component" value="Unassembled WGS sequence"/>
</dbReference>